<evidence type="ECO:0000256" key="1">
    <source>
        <dbReference type="SAM" id="MobiDB-lite"/>
    </source>
</evidence>
<dbReference type="GO" id="GO:0003678">
    <property type="term" value="F:DNA helicase activity"/>
    <property type="evidence" value="ECO:0007669"/>
    <property type="project" value="UniProtKB-EC"/>
</dbReference>
<feature type="compositionally biased region" description="Basic and acidic residues" evidence="1">
    <location>
        <begin position="140"/>
        <end position="153"/>
    </location>
</feature>
<sequence length="357" mass="38935">MRRPSVENLAPATPEHVVSSQSSTLEPTDNDEVVVLESSPGRPGTSKAVRVDPGSVRRLDSFYFRGAPMRITAANNLPPASEDAVSEGQRTPVSETAGDLQHMGISPPPKPQAADFGDIVKQYRWRGEEENSNASDSEDSFNKKRPLDATSPDRRKRPAVDPPRPRRGRLLRGARPGSRAAPSSTASTSASPEPQPRAQARARRVAVEVVDSGSESDAATTEGSIRRSFANIDPHIMQLFNHGTSAELMEKTGATAAEAEAVIGLRPFEDVDDIEQSMRKNRGVRLALFNQHRDALLGHMEVENVIVQCSGMFAQLQEALEKAGVKRNENAIEVATDSMTQPQMVNGQFQLKHYQLE</sequence>
<dbReference type="AlphaFoldDB" id="A0A9W7XTD0"/>
<reference evidence="2" key="1">
    <citation type="submission" date="2022-07" db="EMBL/GenBank/DDBJ databases">
        <title>Phylogenomic reconstructions and comparative analyses of Kickxellomycotina fungi.</title>
        <authorList>
            <person name="Reynolds N.K."/>
            <person name="Stajich J.E."/>
            <person name="Barry K."/>
            <person name="Grigoriev I.V."/>
            <person name="Crous P."/>
            <person name="Smith M.E."/>
        </authorList>
    </citation>
    <scope>NUCLEOTIDE SEQUENCE</scope>
    <source>
        <strain evidence="2">BCRC 34381</strain>
    </source>
</reference>
<dbReference type="GO" id="GO:0016787">
    <property type="term" value="F:hydrolase activity"/>
    <property type="evidence" value="ECO:0007669"/>
    <property type="project" value="UniProtKB-KW"/>
</dbReference>
<dbReference type="EC" id="3.6.4.12" evidence="2"/>
<feature type="compositionally biased region" description="Polar residues" evidence="1">
    <location>
        <begin position="18"/>
        <end position="27"/>
    </location>
</feature>
<feature type="non-terminal residue" evidence="2">
    <location>
        <position position="357"/>
    </location>
</feature>
<feature type="region of interest" description="Disordered" evidence="1">
    <location>
        <begin position="1"/>
        <end position="30"/>
    </location>
</feature>
<dbReference type="EMBL" id="JANBOI010003296">
    <property type="protein sequence ID" value="KAJ1718655.1"/>
    <property type="molecule type" value="Genomic_DNA"/>
</dbReference>
<dbReference type="OrthoDB" id="448448at2759"/>
<name>A0A9W7XTD0_9FUNG</name>
<keyword evidence="2" id="KW-0378">Hydrolase</keyword>
<organism evidence="2 3">
    <name type="scientific">Coemansia biformis</name>
    <dbReference type="NCBI Taxonomy" id="1286918"/>
    <lineage>
        <taxon>Eukaryota</taxon>
        <taxon>Fungi</taxon>
        <taxon>Fungi incertae sedis</taxon>
        <taxon>Zoopagomycota</taxon>
        <taxon>Kickxellomycotina</taxon>
        <taxon>Kickxellomycetes</taxon>
        <taxon>Kickxellales</taxon>
        <taxon>Kickxellaceae</taxon>
        <taxon>Coemansia</taxon>
    </lineage>
</organism>
<protein>
    <submittedName>
        <fullName evidence="2">DNA-dependent ATPase fun30</fullName>
        <ecNumber evidence="2">3.6.4.12</ecNumber>
    </submittedName>
</protein>
<feature type="compositionally biased region" description="Polar residues" evidence="1">
    <location>
        <begin position="213"/>
        <end position="222"/>
    </location>
</feature>
<accession>A0A9W7XTD0</accession>
<evidence type="ECO:0000313" key="3">
    <source>
        <dbReference type="Proteomes" id="UP001143981"/>
    </source>
</evidence>
<feature type="compositionally biased region" description="Low complexity" evidence="1">
    <location>
        <begin position="173"/>
        <end position="199"/>
    </location>
</feature>
<feature type="region of interest" description="Disordered" evidence="1">
    <location>
        <begin position="74"/>
        <end position="222"/>
    </location>
</feature>
<keyword evidence="3" id="KW-1185">Reference proteome</keyword>
<proteinExistence type="predicted"/>
<dbReference type="Proteomes" id="UP001143981">
    <property type="component" value="Unassembled WGS sequence"/>
</dbReference>
<evidence type="ECO:0000313" key="2">
    <source>
        <dbReference type="EMBL" id="KAJ1718655.1"/>
    </source>
</evidence>
<comment type="caution">
    <text evidence="2">The sequence shown here is derived from an EMBL/GenBank/DDBJ whole genome shotgun (WGS) entry which is preliminary data.</text>
</comment>
<gene>
    <name evidence="2" type="primary">FUN30_2</name>
    <name evidence="2" type="ORF">LPJ61_006527</name>
</gene>